<proteinExistence type="predicted"/>
<dbReference type="EMBL" id="CAJEWN010002321">
    <property type="protein sequence ID" value="CAD2203117.1"/>
    <property type="molecule type" value="Genomic_DNA"/>
</dbReference>
<sequence length="96" mass="10914">MSQQLGEYSSKGERNQDVRINGKQNENEIPDDITLSKCFKGRKLNKTNFLNKKKNKFLDEDALKGIKEIYASDDDKIETSVIKSAEEILGNEAIYA</sequence>
<comment type="caution">
    <text evidence="2">The sequence shown here is derived from an EMBL/GenBank/DDBJ whole genome shotgun (WGS) entry which is preliminary data.</text>
</comment>
<feature type="region of interest" description="Disordered" evidence="1">
    <location>
        <begin position="1"/>
        <end position="28"/>
    </location>
</feature>
<dbReference type="Proteomes" id="UP000580250">
    <property type="component" value="Unassembled WGS sequence"/>
</dbReference>
<protein>
    <submittedName>
        <fullName evidence="2">Uncharacterized protein</fullName>
    </submittedName>
</protein>
<evidence type="ECO:0000256" key="1">
    <source>
        <dbReference type="SAM" id="MobiDB-lite"/>
    </source>
</evidence>
<reference evidence="2 3" key="1">
    <citation type="submission" date="2020-08" db="EMBL/GenBank/DDBJ databases">
        <authorList>
            <person name="Koutsovoulos G."/>
            <person name="Danchin GJ E."/>
        </authorList>
    </citation>
    <scope>NUCLEOTIDE SEQUENCE [LARGE SCALE GENOMIC DNA]</scope>
</reference>
<evidence type="ECO:0000313" key="2">
    <source>
        <dbReference type="EMBL" id="CAD2203117.1"/>
    </source>
</evidence>
<organism evidence="2 3">
    <name type="scientific">Meloidogyne enterolobii</name>
    <name type="common">Root-knot nematode worm</name>
    <name type="synonym">Meloidogyne mayaguensis</name>
    <dbReference type="NCBI Taxonomy" id="390850"/>
    <lineage>
        <taxon>Eukaryota</taxon>
        <taxon>Metazoa</taxon>
        <taxon>Ecdysozoa</taxon>
        <taxon>Nematoda</taxon>
        <taxon>Chromadorea</taxon>
        <taxon>Rhabditida</taxon>
        <taxon>Tylenchina</taxon>
        <taxon>Tylenchomorpha</taxon>
        <taxon>Tylenchoidea</taxon>
        <taxon>Meloidogynidae</taxon>
        <taxon>Meloidogyninae</taxon>
        <taxon>Meloidogyne</taxon>
    </lineage>
</organism>
<gene>
    <name evidence="2" type="ORF">MENT_LOCUS56784</name>
</gene>
<dbReference type="AlphaFoldDB" id="A0A6V7XWV7"/>
<name>A0A6V7XWV7_MELEN</name>
<accession>A0A6V7XWV7</accession>
<evidence type="ECO:0000313" key="3">
    <source>
        <dbReference type="Proteomes" id="UP000580250"/>
    </source>
</evidence>